<evidence type="ECO:0000313" key="2">
    <source>
        <dbReference type="WBParaSite" id="MhA1_Contig520.frz3.gene28"/>
    </source>
</evidence>
<reference evidence="2" key="1">
    <citation type="submission" date="2016-11" db="UniProtKB">
        <authorList>
            <consortium name="WormBaseParasite"/>
        </authorList>
    </citation>
    <scope>IDENTIFICATION</scope>
</reference>
<name>A0A1I8BSC8_MELHA</name>
<dbReference type="WBParaSite" id="MhA1_Contig520.frz3.gene28">
    <property type="protein sequence ID" value="MhA1_Contig520.frz3.gene28"/>
    <property type="gene ID" value="MhA1_Contig520.frz3.gene28"/>
</dbReference>
<keyword evidence="1" id="KW-1185">Reference proteome</keyword>
<organism evidence="1 2">
    <name type="scientific">Meloidogyne hapla</name>
    <name type="common">Root-knot nematode worm</name>
    <dbReference type="NCBI Taxonomy" id="6305"/>
    <lineage>
        <taxon>Eukaryota</taxon>
        <taxon>Metazoa</taxon>
        <taxon>Ecdysozoa</taxon>
        <taxon>Nematoda</taxon>
        <taxon>Chromadorea</taxon>
        <taxon>Rhabditida</taxon>
        <taxon>Tylenchina</taxon>
        <taxon>Tylenchomorpha</taxon>
        <taxon>Tylenchoidea</taxon>
        <taxon>Meloidogynidae</taxon>
        <taxon>Meloidogyninae</taxon>
        <taxon>Meloidogyne</taxon>
    </lineage>
</organism>
<sequence length="150" mass="17265">MSTNKNLIELPTEILVTIYKCLDNWKDVLANQFVCKHLKQVICENASKFVRPPFAIFIENKTGGISFNNSSCNNEDFTISIQKYNNSNFLQFPVIIVKQNNINSPFDRLQILSLNIKGPITDKQIYCIADRLKTGKQKEIKFICLKNVNF</sequence>
<evidence type="ECO:0000313" key="1">
    <source>
        <dbReference type="Proteomes" id="UP000095281"/>
    </source>
</evidence>
<dbReference type="Proteomes" id="UP000095281">
    <property type="component" value="Unplaced"/>
</dbReference>
<protein>
    <submittedName>
        <fullName evidence="2">F-box domain-containing protein</fullName>
    </submittedName>
</protein>
<dbReference type="CDD" id="cd09917">
    <property type="entry name" value="F-box_SF"/>
    <property type="match status" value="1"/>
</dbReference>
<dbReference type="AlphaFoldDB" id="A0A1I8BSC8"/>
<accession>A0A1I8BSC8</accession>
<proteinExistence type="predicted"/>